<dbReference type="Proteomes" id="UP000018031">
    <property type="component" value="Unassembled WGS sequence"/>
</dbReference>
<gene>
    <name evidence="1" type="ORF">PORCRE_655</name>
</gene>
<sequence>MSDHREGDFARISECLQGSLADAQPTADGFIVEPRFCFGGIADELLRAVDEVGKGGAEQFPRFALYDDNFHCFGWF</sequence>
<reference evidence="1 2" key="2">
    <citation type="journal article" date="2013" name="Genome Announc.">
        <title>Draft Genome Sequences of Porphyromonas crevioricanis JCM 15906T and Porphyromonas cansulci JCM 13913T Isolated from a Canine Oral Cavity.</title>
        <authorList>
            <person name="Sakamoto M."/>
            <person name="Tanaka N."/>
            <person name="Shiwa Y."/>
            <person name="Yoshikawa H."/>
            <person name="Ohkuma M."/>
        </authorList>
    </citation>
    <scope>NUCLEOTIDE SEQUENCE [LARGE SCALE GENOMIC DNA]</scope>
    <source>
        <strain evidence="1 2">JCM 15906</strain>
    </source>
</reference>
<reference evidence="2" key="1">
    <citation type="journal article" date="2013" name="Genome">
        <title>Draft Genome Sequences of Porphyromonas crevioricanis JCM 15906T and Porphyromonas cansulci JCM 13913T Isolated from a Canine Oral Cavity.</title>
        <authorList>
            <person name="Sakamoto M."/>
            <person name="Tanaka N."/>
            <person name="Shiwa Y."/>
            <person name="Yoshikawa H."/>
            <person name="Ohkuma M."/>
        </authorList>
    </citation>
    <scope>NUCLEOTIDE SEQUENCE [LARGE SCALE GENOMIC DNA]</scope>
    <source>
        <strain evidence="2">JCM 15906</strain>
    </source>
</reference>
<dbReference type="EMBL" id="BAOU01000016">
    <property type="protein sequence ID" value="GAD04958.1"/>
    <property type="molecule type" value="Genomic_DNA"/>
</dbReference>
<evidence type="ECO:0000313" key="1">
    <source>
        <dbReference type="EMBL" id="GAD04958.1"/>
    </source>
</evidence>
<protein>
    <submittedName>
        <fullName evidence="1">Uncharacterized protein</fullName>
    </submittedName>
</protein>
<comment type="caution">
    <text evidence="1">The sequence shown here is derived from an EMBL/GenBank/DDBJ whole genome shotgun (WGS) entry which is preliminary data.</text>
</comment>
<evidence type="ECO:0000313" key="2">
    <source>
        <dbReference type="Proteomes" id="UP000018031"/>
    </source>
</evidence>
<proteinExistence type="predicted"/>
<organism evidence="1 2">
    <name type="scientific">Porphyromonas crevioricanis JCM 15906</name>
    <dbReference type="NCBI Taxonomy" id="1305617"/>
    <lineage>
        <taxon>Bacteria</taxon>
        <taxon>Pseudomonadati</taxon>
        <taxon>Bacteroidota</taxon>
        <taxon>Bacteroidia</taxon>
        <taxon>Bacteroidales</taxon>
        <taxon>Porphyromonadaceae</taxon>
        <taxon>Porphyromonas</taxon>
    </lineage>
</organism>
<dbReference type="AlphaFoldDB" id="T1CPB2"/>
<name>T1CPB2_9PORP</name>
<accession>T1CPB2</accession>